<keyword evidence="2" id="KW-1185">Reference proteome</keyword>
<evidence type="ECO:0000313" key="2">
    <source>
        <dbReference type="Proteomes" id="UP000033572"/>
    </source>
</evidence>
<organism evidence="1 2">
    <name type="scientific">Microbacterium foliorum</name>
    <dbReference type="NCBI Taxonomy" id="104336"/>
    <lineage>
        <taxon>Bacteria</taxon>
        <taxon>Bacillati</taxon>
        <taxon>Actinomycetota</taxon>
        <taxon>Actinomycetes</taxon>
        <taxon>Micrococcales</taxon>
        <taxon>Microbacteriaceae</taxon>
        <taxon>Microbacterium</taxon>
    </lineage>
</organism>
<dbReference type="Proteomes" id="UP000033572">
    <property type="component" value="Unassembled WGS sequence"/>
</dbReference>
<reference evidence="1 2" key="1">
    <citation type="submission" date="2015-02" db="EMBL/GenBank/DDBJ databases">
        <title>Draft genome sequences of ten Microbacterium spp. with emphasis on heavy metal contaminated environments.</title>
        <authorList>
            <person name="Corretto E."/>
        </authorList>
    </citation>
    <scope>NUCLEOTIDE SEQUENCE [LARGE SCALE GENOMIC DNA]</scope>
    <source>
        <strain evidence="1 2">DSM 12966</strain>
    </source>
</reference>
<protein>
    <submittedName>
        <fullName evidence="1">Uncharacterized protein</fullName>
    </submittedName>
</protein>
<proteinExistence type="predicted"/>
<accession>A0A0F0KT61</accession>
<comment type="caution">
    <text evidence="1">The sequence shown here is derived from an EMBL/GenBank/DDBJ whole genome shotgun (WGS) entry which is preliminary data.</text>
</comment>
<dbReference type="EMBL" id="JYIU01000034">
    <property type="protein sequence ID" value="KJL24102.1"/>
    <property type="molecule type" value="Genomic_DNA"/>
</dbReference>
<dbReference type="PATRIC" id="fig|104336.4.peg.886"/>
<evidence type="ECO:0000313" key="1">
    <source>
        <dbReference type="EMBL" id="KJL24102.1"/>
    </source>
</evidence>
<gene>
    <name evidence="1" type="ORF">RN50_00860</name>
</gene>
<sequence length="91" mass="9953">MYNWPSNLGCAAPTAEYVDEVAWGDGRNFHGVWQLGPKGYEYGLSLFSEGGECPGALSFEVWLVAGKLVIQEWLGADPDDDSASRLVELSR</sequence>
<name>A0A0F0KT61_9MICO</name>
<dbReference type="AlphaFoldDB" id="A0A0F0KT61"/>